<proteinExistence type="predicted"/>
<evidence type="ECO:0000313" key="2">
    <source>
        <dbReference type="Proteomes" id="UP001234297"/>
    </source>
</evidence>
<comment type="caution">
    <text evidence="1">The sequence shown here is derived from an EMBL/GenBank/DDBJ whole genome shotgun (WGS) entry which is preliminary data.</text>
</comment>
<keyword evidence="2" id="KW-1185">Reference proteome</keyword>
<sequence length="234" mass="25329">MEASSIKVGCNVIVQDDSASEAPSAEATDSQNVSSSIFSGATYSRVTSTEIAPSRPSSPETVTSEFKPLLTDHNEEALADEVFKENPVNWSQVPNLIGDVWTDEILDKEEKLLEAVQDLFPENAPCNAITEDGNVAAEAFSANGEDQPLEPEGGLPKEEPPLKAFEVGKGTRSGRDYHKNYNQPSSSSYVNPLGKQAVNAPSGGDNENVGLKEAFKYDLIEHFKHIPARLHILD</sequence>
<protein>
    <submittedName>
        <fullName evidence="1">Uncharacterized protein</fullName>
    </submittedName>
</protein>
<organism evidence="1 2">
    <name type="scientific">Persea americana</name>
    <name type="common">Avocado</name>
    <dbReference type="NCBI Taxonomy" id="3435"/>
    <lineage>
        <taxon>Eukaryota</taxon>
        <taxon>Viridiplantae</taxon>
        <taxon>Streptophyta</taxon>
        <taxon>Embryophyta</taxon>
        <taxon>Tracheophyta</taxon>
        <taxon>Spermatophyta</taxon>
        <taxon>Magnoliopsida</taxon>
        <taxon>Magnoliidae</taxon>
        <taxon>Laurales</taxon>
        <taxon>Lauraceae</taxon>
        <taxon>Persea</taxon>
    </lineage>
</organism>
<dbReference type="EMBL" id="CM056820">
    <property type="protein sequence ID" value="KAJ8615169.1"/>
    <property type="molecule type" value="Genomic_DNA"/>
</dbReference>
<reference evidence="1 2" key="1">
    <citation type="journal article" date="2022" name="Hortic Res">
        <title>A haplotype resolved chromosomal level avocado genome allows analysis of novel avocado genes.</title>
        <authorList>
            <person name="Nath O."/>
            <person name="Fletcher S.J."/>
            <person name="Hayward A."/>
            <person name="Shaw L.M."/>
            <person name="Masouleh A.K."/>
            <person name="Furtado A."/>
            <person name="Henry R.J."/>
            <person name="Mitter N."/>
        </authorList>
    </citation>
    <scope>NUCLEOTIDE SEQUENCE [LARGE SCALE GENOMIC DNA]</scope>
    <source>
        <strain evidence="2">cv. Hass</strain>
    </source>
</reference>
<dbReference type="Proteomes" id="UP001234297">
    <property type="component" value="Chromosome 12"/>
</dbReference>
<gene>
    <name evidence="1" type="ORF">MRB53_034541</name>
</gene>
<name>A0ACC2K270_PERAE</name>
<accession>A0ACC2K270</accession>
<evidence type="ECO:0000313" key="1">
    <source>
        <dbReference type="EMBL" id="KAJ8615169.1"/>
    </source>
</evidence>